<dbReference type="Proteomes" id="UP000070544">
    <property type="component" value="Unassembled WGS sequence"/>
</dbReference>
<feature type="region of interest" description="Disordered" evidence="1">
    <location>
        <begin position="1"/>
        <end position="46"/>
    </location>
</feature>
<evidence type="ECO:0000313" key="2">
    <source>
        <dbReference type="EMBL" id="KXS13728.1"/>
    </source>
</evidence>
<name>A0A139AAK4_GONPJ</name>
<feature type="compositionally biased region" description="Low complexity" evidence="1">
    <location>
        <begin position="1"/>
        <end position="13"/>
    </location>
</feature>
<gene>
    <name evidence="2" type="ORF">M427DRAFT_58323</name>
</gene>
<accession>A0A139AAK4</accession>
<protein>
    <submittedName>
        <fullName evidence="2">Uncharacterized protein</fullName>
    </submittedName>
</protein>
<dbReference type="EMBL" id="KQ965775">
    <property type="protein sequence ID" value="KXS13728.1"/>
    <property type="molecule type" value="Genomic_DNA"/>
</dbReference>
<evidence type="ECO:0000313" key="3">
    <source>
        <dbReference type="Proteomes" id="UP000070544"/>
    </source>
</evidence>
<dbReference type="AlphaFoldDB" id="A0A139AAK4"/>
<dbReference type="OrthoDB" id="2183082at2759"/>
<evidence type="ECO:0000256" key="1">
    <source>
        <dbReference type="SAM" id="MobiDB-lite"/>
    </source>
</evidence>
<organism evidence="2 3">
    <name type="scientific">Gonapodya prolifera (strain JEL478)</name>
    <name type="common">Monoblepharis prolifera</name>
    <dbReference type="NCBI Taxonomy" id="1344416"/>
    <lineage>
        <taxon>Eukaryota</taxon>
        <taxon>Fungi</taxon>
        <taxon>Fungi incertae sedis</taxon>
        <taxon>Chytridiomycota</taxon>
        <taxon>Chytridiomycota incertae sedis</taxon>
        <taxon>Monoblepharidomycetes</taxon>
        <taxon>Monoblepharidales</taxon>
        <taxon>Gonapodyaceae</taxon>
        <taxon>Gonapodya</taxon>
    </lineage>
</organism>
<sequence length="97" mass="10529">MPSSSLGAGASSSTAIPKKRTRTRAPSNNTPQNQPPRRRTDGTVEAPSLDILPLEILRATVRLLPPRTVYAVLPRISRWMRSAVASAVPDASREKLD</sequence>
<reference evidence="2 3" key="1">
    <citation type="journal article" date="2015" name="Genome Biol. Evol.">
        <title>Phylogenomic analyses indicate that early fungi evolved digesting cell walls of algal ancestors of land plants.</title>
        <authorList>
            <person name="Chang Y."/>
            <person name="Wang S."/>
            <person name="Sekimoto S."/>
            <person name="Aerts A.L."/>
            <person name="Choi C."/>
            <person name="Clum A."/>
            <person name="LaButti K.M."/>
            <person name="Lindquist E.A."/>
            <person name="Yee Ngan C."/>
            <person name="Ohm R.A."/>
            <person name="Salamov A.A."/>
            <person name="Grigoriev I.V."/>
            <person name="Spatafora J.W."/>
            <person name="Berbee M.L."/>
        </authorList>
    </citation>
    <scope>NUCLEOTIDE SEQUENCE [LARGE SCALE GENOMIC DNA]</scope>
    <source>
        <strain evidence="2 3">JEL478</strain>
    </source>
</reference>
<keyword evidence="3" id="KW-1185">Reference proteome</keyword>
<proteinExistence type="predicted"/>